<evidence type="ECO:0000256" key="6">
    <source>
        <dbReference type="ARBA" id="ARBA00022801"/>
    </source>
</evidence>
<evidence type="ECO:0000256" key="9">
    <source>
        <dbReference type="ARBA" id="ARBA00023134"/>
    </source>
</evidence>
<feature type="binding site" evidence="10">
    <location>
        <begin position="231"/>
        <end position="236"/>
    </location>
    <ligand>
        <name>GTP</name>
        <dbReference type="ChEBI" id="CHEBI:37565"/>
    </ligand>
</feature>
<feature type="binding site" evidence="10">
    <location>
        <position position="250"/>
    </location>
    <ligand>
        <name>K(+)</name>
        <dbReference type="ChEBI" id="CHEBI:29103"/>
    </ligand>
</feature>
<keyword evidence="9 10" id="KW-0342">GTP-binding</keyword>
<evidence type="ECO:0000313" key="13">
    <source>
        <dbReference type="EMBL" id="HBK52636.1"/>
    </source>
</evidence>
<evidence type="ECO:0000256" key="11">
    <source>
        <dbReference type="RuleBase" id="RU003313"/>
    </source>
</evidence>
<comment type="function">
    <text evidence="10">Exhibits a very high intrinsic GTPase hydrolysis rate. Involved in the addition of a carboxymethylaminomethyl (cmnm) group at the wobble position (U34) of certain tRNAs, forming tRNA-cmnm(5)s(2)U34.</text>
</comment>
<sequence length="459" mass="50890">MIGDDIAAISTAPGEGGIAIVRLSGNSVIEKVEQIFQPYRAGIKLSDKEGYSLSLGWLCDEKMEIIDEVLLGLMRAPRSYTGEDVVEINCHGGTLPARRCLEAVMRQGIRLAQPGEFTRRAFLNGRLDVSQAEAVIEVIRAKTERGMNLALKQLAGRNSREISLLEDQLIEVNAMLEASLDFPDEVGDLDYSVAQGKLREVKNRIDKLLLAGERAEIYREGINVAICGKPNVGKSSLLNALLRKEKAIVTSVPGTTRDIIEDYINIRGIPVKLRDTAGIRFTEDLVERIGIERSQEVIGEADLVLFILDVGTGIDQEDREIYEKIEKKNKIVLVNKEDLEEKNISETELEQLFPGVKIVRGSIIEETGLEELEESIEKAVLSGQLQSDDMEVMINLRQKNALLTAKRHIEDSLAVMGKVSLDCLGVDIWGALEALGEINGKNLKEEVIERIFHDFCIGK</sequence>
<evidence type="ECO:0000259" key="12">
    <source>
        <dbReference type="PROSITE" id="PS51709"/>
    </source>
</evidence>
<feature type="binding site" evidence="10">
    <location>
        <position position="256"/>
    </location>
    <ligand>
        <name>Mg(2+)</name>
        <dbReference type="ChEBI" id="CHEBI:18420"/>
    </ligand>
</feature>
<keyword evidence="6 10" id="KW-0378">Hydrolase</keyword>
<dbReference type="Proteomes" id="UP000263273">
    <property type="component" value="Unassembled WGS sequence"/>
</dbReference>
<comment type="subcellular location">
    <subcellularLocation>
        <location evidence="10">Cytoplasm</location>
    </subcellularLocation>
</comment>
<dbReference type="PANTHER" id="PTHR42714:SF2">
    <property type="entry name" value="TRNA MODIFICATION GTPASE GTPBP3, MITOCHONDRIAL"/>
    <property type="match status" value="1"/>
</dbReference>
<keyword evidence="4 10" id="KW-0479">Metal-binding</keyword>
<keyword evidence="7 10" id="KW-0460">Magnesium</keyword>
<name>A0A354YVB7_9FIRM</name>
<evidence type="ECO:0000256" key="3">
    <source>
        <dbReference type="ARBA" id="ARBA00022694"/>
    </source>
</evidence>
<organism evidence="13 14">
    <name type="scientific">Syntrophomonas wolfei</name>
    <dbReference type="NCBI Taxonomy" id="863"/>
    <lineage>
        <taxon>Bacteria</taxon>
        <taxon>Bacillati</taxon>
        <taxon>Bacillota</taxon>
        <taxon>Clostridia</taxon>
        <taxon>Eubacteriales</taxon>
        <taxon>Syntrophomonadaceae</taxon>
        <taxon>Syntrophomonas</taxon>
    </lineage>
</organism>
<dbReference type="Gene3D" id="1.20.120.430">
    <property type="entry name" value="tRNA modification GTPase MnmE domain 2"/>
    <property type="match status" value="1"/>
</dbReference>
<dbReference type="CDD" id="cd04164">
    <property type="entry name" value="trmE"/>
    <property type="match status" value="1"/>
</dbReference>
<dbReference type="InterPro" id="IPR018948">
    <property type="entry name" value="GTP-bd_TrmE_N"/>
</dbReference>
<dbReference type="GO" id="GO:0003924">
    <property type="term" value="F:GTPase activity"/>
    <property type="evidence" value="ECO:0007669"/>
    <property type="project" value="UniProtKB-UniRule"/>
</dbReference>
<feature type="domain" description="TrmE-type G" evidence="12">
    <location>
        <begin position="221"/>
        <end position="381"/>
    </location>
</feature>
<dbReference type="STRING" id="378794.GCA_001570625_00372"/>
<dbReference type="InterPro" id="IPR006073">
    <property type="entry name" value="GTP-bd"/>
</dbReference>
<protein>
    <recommendedName>
        <fullName evidence="10">tRNA modification GTPase MnmE</fullName>
        <ecNumber evidence="10">3.6.-.-</ecNumber>
    </recommendedName>
</protein>
<evidence type="ECO:0000256" key="8">
    <source>
        <dbReference type="ARBA" id="ARBA00022958"/>
    </source>
</evidence>
<dbReference type="GO" id="GO:0046872">
    <property type="term" value="F:metal ion binding"/>
    <property type="evidence" value="ECO:0007669"/>
    <property type="project" value="UniProtKB-KW"/>
</dbReference>
<dbReference type="InterPro" id="IPR027417">
    <property type="entry name" value="P-loop_NTPase"/>
</dbReference>
<dbReference type="HAMAP" id="MF_00379">
    <property type="entry name" value="GTPase_MnmE"/>
    <property type="match status" value="1"/>
</dbReference>
<dbReference type="Gene3D" id="3.40.50.300">
    <property type="entry name" value="P-loop containing nucleotide triphosphate hydrolases"/>
    <property type="match status" value="1"/>
</dbReference>
<dbReference type="FunFam" id="3.40.50.300:FF:000494">
    <property type="entry name" value="tRNA modification GTPase MnmE"/>
    <property type="match status" value="1"/>
</dbReference>
<accession>A0A354YVB7</accession>
<dbReference type="CDD" id="cd14858">
    <property type="entry name" value="TrmE_N"/>
    <property type="match status" value="1"/>
</dbReference>
<evidence type="ECO:0000256" key="10">
    <source>
        <dbReference type="HAMAP-Rule" id="MF_00379"/>
    </source>
</evidence>
<feature type="binding site" evidence="10">
    <location>
        <position position="231"/>
    </location>
    <ligand>
        <name>K(+)</name>
        <dbReference type="ChEBI" id="CHEBI:29103"/>
    </ligand>
</feature>
<feature type="binding site" evidence="10">
    <location>
        <position position="459"/>
    </location>
    <ligand>
        <name>(6S)-5-formyl-5,6,7,8-tetrahydrofolate</name>
        <dbReference type="ChEBI" id="CHEBI:57457"/>
    </ligand>
</feature>
<dbReference type="InterPro" id="IPR005225">
    <property type="entry name" value="Small_GTP-bd"/>
</dbReference>
<dbReference type="AlphaFoldDB" id="A0A354YVB7"/>
<evidence type="ECO:0000256" key="4">
    <source>
        <dbReference type="ARBA" id="ARBA00022723"/>
    </source>
</evidence>
<dbReference type="NCBIfam" id="TIGR00450">
    <property type="entry name" value="mnmE_trmE_thdF"/>
    <property type="match status" value="1"/>
</dbReference>
<dbReference type="RefSeq" id="WP_276624362.1">
    <property type="nucleotide sequence ID" value="NZ_DLIJ01000106.1"/>
</dbReference>
<dbReference type="EC" id="3.6.-.-" evidence="10"/>
<dbReference type="GO" id="GO:0002098">
    <property type="term" value="P:tRNA wobble uridine modification"/>
    <property type="evidence" value="ECO:0007669"/>
    <property type="project" value="TreeGrafter"/>
</dbReference>
<dbReference type="InterPro" id="IPR025867">
    <property type="entry name" value="MnmE_helical"/>
</dbReference>
<dbReference type="GO" id="GO:0042802">
    <property type="term" value="F:identical protein binding"/>
    <property type="evidence" value="ECO:0007669"/>
    <property type="project" value="UniProtKB-ARBA"/>
</dbReference>
<reference evidence="13 14" key="1">
    <citation type="journal article" date="2018" name="Nat. Biotechnol.">
        <title>A standardized bacterial taxonomy based on genome phylogeny substantially revises the tree of life.</title>
        <authorList>
            <person name="Parks D.H."/>
            <person name="Chuvochina M."/>
            <person name="Waite D.W."/>
            <person name="Rinke C."/>
            <person name="Skarshewski A."/>
            <person name="Chaumeil P.A."/>
            <person name="Hugenholtz P."/>
        </authorList>
    </citation>
    <scope>NUCLEOTIDE SEQUENCE [LARGE SCALE GENOMIC DNA]</scope>
    <source>
        <strain evidence="13">UBA10948</strain>
    </source>
</reference>
<dbReference type="PANTHER" id="PTHR42714">
    <property type="entry name" value="TRNA MODIFICATION GTPASE GTPBP3"/>
    <property type="match status" value="1"/>
</dbReference>
<dbReference type="FunFam" id="3.30.1360.120:FF:000003">
    <property type="entry name" value="tRNA modification GTPase MnmE"/>
    <property type="match status" value="1"/>
</dbReference>
<dbReference type="GO" id="GO:0005525">
    <property type="term" value="F:GTP binding"/>
    <property type="evidence" value="ECO:0007669"/>
    <property type="project" value="UniProtKB-UniRule"/>
</dbReference>
<dbReference type="InterPro" id="IPR004520">
    <property type="entry name" value="GTPase_MnmE"/>
</dbReference>
<dbReference type="SUPFAM" id="SSF52540">
    <property type="entry name" value="P-loop containing nucleoside triphosphate hydrolases"/>
    <property type="match status" value="1"/>
</dbReference>
<comment type="subunit">
    <text evidence="10">Homodimer. Heterotetramer of two MnmE and two MnmG subunits.</text>
</comment>
<dbReference type="Gene3D" id="3.30.1360.120">
    <property type="entry name" value="Probable tRNA modification gtpase trme, domain 1"/>
    <property type="match status" value="1"/>
</dbReference>
<dbReference type="InterPro" id="IPR027368">
    <property type="entry name" value="MnmE_dom2"/>
</dbReference>
<dbReference type="InterPro" id="IPR027266">
    <property type="entry name" value="TrmE/GcvT-like"/>
</dbReference>
<keyword evidence="2 10" id="KW-0963">Cytoplasm</keyword>
<comment type="caution">
    <text evidence="13">The sequence shown here is derived from an EMBL/GenBank/DDBJ whole genome shotgun (WGS) entry which is preliminary data.</text>
</comment>
<proteinExistence type="inferred from homology"/>
<dbReference type="GO" id="GO:0030488">
    <property type="term" value="P:tRNA methylation"/>
    <property type="evidence" value="ECO:0007669"/>
    <property type="project" value="TreeGrafter"/>
</dbReference>
<dbReference type="GO" id="GO:0005829">
    <property type="term" value="C:cytosol"/>
    <property type="evidence" value="ECO:0007669"/>
    <property type="project" value="TreeGrafter"/>
</dbReference>
<dbReference type="NCBIfam" id="TIGR00231">
    <property type="entry name" value="small_GTP"/>
    <property type="match status" value="1"/>
</dbReference>
<dbReference type="EMBL" id="DNZF01000036">
    <property type="protein sequence ID" value="HBK52636.1"/>
    <property type="molecule type" value="Genomic_DNA"/>
</dbReference>
<feature type="binding site" evidence="10">
    <location>
        <position position="22"/>
    </location>
    <ligand>
        <name>(6S)-5-formyl-5,6,7,8-tetrahydrofolate</name>
        <dbReference type="ChEBI" id="CHEBI:57457"/>
    </ligand>
</feature>
<keyword evidence="5 10" id="KW-0547">Nucleotide-binding</keyword>
<comment type="caution">
    <text evidence="10">Lacks conserved residue(s) required for the propagation of feature annotation.</text>
</comment>
<feature type="binding site" evidence="10">
    <location>
        <begin position="275"/>
        <end position="278"/>
    </location>
    <ligand>
        <name>GTP</name>
        <dbReference type="ChEBI" id="CHEBI:37565"/>
    </ligand>
</feature>
<comment type="similarity">
    <text evidence="1 10 11">Belongs to the TRAFAC class TrmE-Era-EngA-EngB-Septin-like GTPase superfamily. TrmE GTPase family.</text>
</comment>
<keyword evidence="3 10" id="KW-0819">tRNA processing</keyword>
<dbReference type="Pfam" id="PF10396">
    <property type="entry name" value="TrmE_N"/>
    <property type="match status" value="1"/>
</dbReference>
<dbReference type="Pfam" id="PF12631">
    <property type="entry name" value="MnmE_helical"/>
    <property type="match status" value="1"/>
</dbReference>
<feature type="binding site" evidence="10">
    <location>
        <position position="252"/>
    </location>
    <ligand>
        <name>K(+)</name>
        <dbReference type="ChEBI" id="CHEBI:29103"/>
    </ligand>
</feature>
<evidence type="ECO:0000256" key="5">
    <source>
        <dbReference type="ARBA" id="ARBA00022741"/>
    </source>
</evidence>
<feature type="binding site" evidence="10">
    <location>
        <position position="87"/>
    </location>
    <ligand>
        <name>(6S)-5-formyl-5,6,7,8-tetrahydrofolate</name>
        <dbReference type="ChEBI" id="CHEBI:57457"/>
    </ligand>
</feature>
<feature type="binding site" evidence="10">
    <location>
        <position position="126"/>
    </location>
    <ligand>
        <name>(6S)-5-formyl-5,6,7,8-tetrahydrofolate</name>
        <dbReference type="ChEBI" id="CHEBI:57457"/>
    </ligand>
</feature>
<keyword evidence="8 10" id="KW-0630">Potassium</keyword>
<evidence type="ECO:0000313" key="14">
    <source>
        <dbReference type="Proteomes" id="UP000263273"/>
    </source>
</evidence>
<gene>
    <name evidence="10 13" type="primary">trmE</name>
    <name evidence="10" type="synonym">mnmE</name>
    <name evidence="13" type="ORF">DDZ44_01675</name>
</gene>
<evidence type="ECO:0000256" key="7">
    <source>
        <dbReference type="ARBA" id="ARBA00022842"/>
    </source>
</evidence>
<feature type="binding site" evidence="10">
    <location>
        <position position="235"/>
    </location>
    <ligand>
        <name>Mg(2+)</name>
        <dbReference type="ChEBI" id="CHEBI:18420"/>
    </ligand>
</feature>
<evidence type="ECO:0000256" key="1">
    <source>
        <dbReference type="ARBA" id="ARBA00011043"/>
    </source>
</evidence>
<dbReference type="PROSITE" id="PS51709">
    <property type="entry name" value="G_TRME"/>
    <property type="match status" value="1"/>
</dbReference>
<feature type="binding site" evidence="10">
    <location>
        <begin position="250"/>
        <end position="256"/>
    </location>
    <ligand>
        <name>GTP</name>
        <dbReference type="ChEBI" id="CHEBI:37565"/>
    </ligand>
</feature>
<dbReference type="Pfam" id="PF01926">
    <property type="entry name" value="MMR_HSR1"/>
    <property type="match status" value="1"/>
</dbReference>
<dbReference type="InterPro" id="IPR031168">
    <property type="entry name" value="G_TrmE"/>
</dbReference>
<comment type="cofactor">
    <cofactor evidence="10">
        <name>K(+)</name>
        <dbReference type="ChEBI" id="CHEBI:29103"/>
    </cofactor>
    <text evidence="10">Binds 1 potassium ion per subunit.</text>
</comment>
<evidence type="ECO:0000256" key="2">
    <source>
        <dbReference type="ARBA" id="ARBA00022490"/>
    </source>
</evidence>
<feature type="binding site" evidence="10">
    <location>
        <position position="255"/>
    </location>
    <ligand>
        <name>K(+)</name>
        <dbReference type="ChEBI" id="CHEBI:29103"/>
    </ligand>
</feature>